<accession>A0A9J7I6P3</accession>
<dbReference type="STRING" id="7370.T1PJ50"/>
<evidence type="ECO:0000256" key="4">
    <source>
        <dbReference type="SAM" id="MobiDB-lite"/>
    </source>
</evidence>
<gene>
    <name evidence="7" type="primary">LOC101894005</name>
</gene>
<dbReference type="InterPro" id="IPR012677">
    <property type="entry name" value="Nucleotide-bd_a/b_plait_sf"/>
</dbReference>
<reference evidence="7" key="1">
    <citation type="submission" date="2025-08" db="UniProtKB">
        <authorList>
            <consortium name="RefSeq"/>
        </authorList>
    </citation>
    <scope>IDENTIFICATION</scope>
    <source>
        <strain evidence="7">Aabys</strain>
        <tissue evidence="7">Whole body</tissue>
    </source>
</reference>
<feature type="region of interest" description="Disordered" evidence="4">
    <location>
        <begin position="234"/>
        <end position="329"/>
    </location>
</feature>
<dbReference type="VEuPathDB" id="VectorBase:MDOMA2_004090"/>
<feature type="domain" description="RRM" evidence="5">
    <location>
        <begin position="17"/>
        <end position="99"/>
    </location>
</feature>
<dbReference type="eggNOG" id="KOG0118">
    <property type="taxonomic scope" value="Eukaryota"/>
</dbReference>
<keyword evidence="7" id="KW-0687">Ribonucleoprotein</keyword>
<name>A0A9J7I6P3_MUSDO</name>
<dbReference type="PROSITE" id="PS50102">
    <property type="entry name" value="RRM"/>
    <property type="match status" value="2"/>
</dbReference>
<proteinExistence type="predicted"/>
<evidence type="ECO:0000259" key="5">
    <source>
        <dbReference type="PROSITE" id="PS50102"/>
    </source>
</evidence>
<dbReference type="InterPro" id="IPR035979">
    <property type="entry name" value="RBD_domain_sf"/>
</dbReference>
<organism evidence="6 7">
    <name type="scientific">Musca domestica</name>
    <name type="common">House fly</name>
    <dbReference type="NCBI Taxonomy" id="7370"/>
    <lineage>
        <taxon>Eukaryota</taxon>
        <taxon>Metazoa</taxon>
        <taxon>Ecdysozoa</taxon>
        <taxon>Arthropoda</taxon>
        <taxon>Hexapoda</taxon>
        <taxon>Insecta</taxon>
        <taxon>Pterygota</taxon>
        <taxon>Neoptera</taxon>
        <taxon>Endopterygota</taxon>
        <taxon>Diptera</taxon>
        <taxon>Brachycera</taxon>
        <taxon>Muscomorpha</taxon>
        <taxon>Muscoidea</taxon>
        <taxon>Muscidae</taxon>
        <taxon>Musca</taxon>
    </lineage>
</organism>
<evidence type="ECO:0000256" key="3">
    <source>
        <dbReference type="PROSITE-ProRule" id="PRU00176"/>
    </source>
</evidence>
<dbReference type="Pfam" id="PF00076">
    <property type="entry name" value="RRM_1"/>
    <property type="match status" value="2"/>
</dbReference>
<feature type="compositionally biased region" description="Low complexity" evidence="4">
    <location>
        <begin position="272"/>
        <end position="293"/>
    </location>
</feature>
<feature type="domain" description="RRM" evidence="5">
    <location>
        <begin position="105"/>
        <end position="180"/>
    </location>
</feature>
<dbReference type="SMART" id="SM00360">
    <property type="entry name" value="RRM"/>
    <property type="match status" value="2"/>
</dbReference>
<sequence length="329" mass="35563">MVVNKSVQSNAEGDNLRKLFLGGLSANSTEDSLRKFYQQFGEVIDITVRRDPTTGRSRGFGFVTFADASCVDKAQAARPHVVDGKTVDSKRVIIETDQKTKGSGRKIFVGGLKAVHDEDLLRQHFQQFGKILGIKVLIDRNTGRNRGFAYVEFEDYDAADKAVAHQNHVIKYLRVDVKKSNYKPDPSKFQNQNGYTGYAGGAPASTYPPPTYAAPYGYPPPAYGAPAWGAPPPPGAPGAYPPQQQTAPAGYPQQPPPAYGAPPTWNGWGYGAPPAAVPPQTAQPPVNGWNNAAAPPPANQPFGNYQQSYNGGPEKTGRLQTNRMAPYKS</sequence>
<protein>
    <submittedName>
        <fullName evidence="7">Ribonucleoprotein RB97D isoform X1</fullName>
    </submittedName>
</protein>
<keyword evidence="1" id="KW-0677">Repeat</keyword>
<dbReference type="OrthoDB" id="1875751at2759"/>
<evidence type="ECO:0000313" key="7">
    <source>
        <dbReference type="RefSeq" id="XP_005190451.2"/>
    </source>
</evidence>
<evidence type="ECO:0000256" key="2">
    <source>
        <dbReference type="ARBA" id="ARBA00022884"/>
    </source>
</evidence>
<dbReference type="RefSeq" id="XP_005190451.2">
    <property type="nucleotide sequence ID" value="XM_005190394.4"/>
</dbReference>
<dbReference type="PANTHER" id="PTHR48032:SF6">
    <property type="entry name" value="RNA-BINDING (RRM_RBD_RNP MOTIFS) FAMILY PROTEIN"/>
    <property type="match status" value="1"/>
</dbReference>
<evidence type="ECO:0000313" key="6">
    <source>
        <dbReference type="Proteomes" id="UP001652621"/>
    </source>
</evidence>
<dbReference type="SUPFAM" id="SSF54928">
    <property type="entry name" value="RNA-binding domain, RBD"/>
    <property type="match status" value="2"/>
</dbReference>
<keyword evidence="6" id="KW-1185">Reference proteome</keyword>
<dbReference type="InterPro" id="IPR000504">
    <property type="entry name" value="RRM_dom"/>
</dbReference>
<dbReference type="PANTHER" id="PTHR48032">
    <property type="entry name" value="RNA-BINDING PROTEIN MUSASHI HOMOLOG RBP6"/>
    <property type="match status" value="1"/>
</dbReference>
<dbReference type="Gene3D" id="3.30.70.330">
    <property type="match status" value="2"/>
</dbReference>
<dbReference type="GO" id="GO:1990904">
    <property type="term" value="C:ribonucleoprotein complex"/>
    <property type="evidence" value="ECO:0007669"/>
    <property type="project" value="UniProtKB-KW"/>
</dbReference>
<dbReference type="VEuPathDB" id="VectorBase:MDOA010598"/>
<dbReference type="Proteomes" id="UP001652621">
    <property type="component" value="Unplaced"/>
</dbReference>
<feature type="compositionally biased region" description="Low complexity" evidence="4">
    <location>
        <begin position="241"/>
        <end position="252"/>
    </location>
</feature>
<keyword evidence="2 3" id="KW-0694">RNA-binding</keyword>
<evidence type="ECO:0000256" key="1">
    <source>
        <dbReference type="ARBA" id="ARBA00022737"/>
    </source>
</evidence>
<dbReference type="GeneID" id="101894005"/>